<protein>
    <submittedName>
        <fullName evidence="1">Methylphosphonate degradation complex, subunit phnG</fullName>
    </submittedName>
</protein>
<sequence length="148" mass="17051">MMTKKEQRAYWMSVLSRSRAEALLSYWQPLNIAVDYQLLRPTEIGLLQLQGRMETTGQRFMVGDMTVTRAALQLKDGICGYSYIVGRDKPHAERCAFIDALLQTQSAFNPLWKRLVSPLAKQLQAEHDQQRREVATSRVNFFTLVRGE</sequence>
<dbReference type="InterPro" id="IPR009609">
    <property type="entry name" value="Phosphonate_metab_PhnG"/>
</dbReference>
<dbReference type="EMBL" id="FNQS01000008">
    <property type="protein sequence ID" value="SEA75984.1"/>
    <property type="molecule type" value="Genomic_DNA"/>
</dbReference>
<dbReference type="AlphaFoldDB" id="A0A1H4DTB1"/>
<dbReference type="GO" id="GO:0015716">
    <property type="term" value="P:organic phosphonate transport"/>
    <property type="evidence" value="ECO:0007669"/>
    <property type="project" value="InterPro"/>
</dbReference>
<gene>
    <name evidence="1" type="ORF">SAMN02982996_02403</name>
</gene>
<dbReference type="STRING" id="71657.SAMN02982996_02403"/>
<accession>A0A1H4DTB1</accession>
<dbReference type="Proteomes" id="UP000187280">
    <property type="component" value="Unassembled WGS sequence"/>
</dbReference>
<dbReference type="NCBIfam" id="TIGR03293">
    <property type="entry name" value="PhnG_redo"/>
    <property type="match status" value="1"/>
</dbReference>
<organism evidence="1 2">
    <name type="scientific">Lonsdalea quercina</name>
    <dbReference type="NCBI Taxonomy" id="71657"/>
    <lineage>
        <taxon>Bacteria</taxon>
        <taxon>Pseudomonadati</taxon>
        <taxon>Pseudomonadota</taxon>
        <taxon>Gammaproteobacteria</taxon>
        <taxon>Enterobacterales</taxon>
        <taxon>Pectobacteriaceae</taxon>
        <taxon>Lonsdalea</taxon>
    </lineage>
</organism>
<reference evidence="1 2" key="1">
    <citation type="submission" date="2016-10" db="EMBL/GenBank/DDBJ databases">
        <authorList>
            <person name="de Groot N.N."/>
        </authorList>
    </citation>
    <scope>NUCLEOTIDE SEQUENCE [LARGE SCALE GENOMIC DNA]</scope>
    <source>
        <strain evidence="1 2">ATCC 29281</strain>
    </source>
</reference>
<dbReference type="eggNOG" id="COG3624">
    <property type="taxonomic scope" value="Bacteria"/>
</dbReference>
<proteinExistence type="predicted"/>
<evidence type="ECO:0000313" key="2">
    <source>
        <dbReference type="Proteomes" id="UP000187280"/>
    </source>
</evidence>
<dbReference type="Pfam" id="PF06754">
    <property type="entry name" value="PhnG"/>
    <property type="match status" value="1"/>
</dbReference>
<evidence type="ECO:0000313" key="1">
    <source>
        <dbReference type="EMBL" id="SEA75984.1"/>
    </source>
</evidence>
<keyword evidence="2" id="KW-1185">Reference proteome</keyword>
<name>A0A1H4DTB1_9GAMM</name>
<dbReference type="GO" id="GO:0019634">
    <property type="term" value="P:organic phosphonate metabolic process"/>
    <property type="evidence" value="ECO:0007669"/>
    <property type="project" value="InterPro"/>
</dbReference>